<feature type="signal peptide" evidence="2">
    <location>
        <begin position="1"/>
        <end position="29"/>
    </location>
</feature>
<sequence>MKYLKTAGLLGAALTALATFTLPLQQAQAADTFPAHPVRFIVPLGPGSGSDTVTRLVAKLVTPELKGQSTFIDNKPGGDAVLAVQATLASPADGYSVLMLSPSSMVINPLINDSLPYDAQKDLRPVATMLRSAAVLVTGASSPYKTYAEAMAAAKKAPKTVSMASYSNHYRIGALMLQQGAGVEFNYIPYKTPGQVQTDLMGGQVDLALLDIGGALPLIASGKVRALAVTGKERHPKLANVPTVRESGQPNYDLYVWIGLGVAAKTPEPVVKTLESALLKAMAQPEFKTYVTETAGAEVYTVGSKEMGEMIASETARYRALSKQVDLSQK</sequence>
<gene>
    <name evidence="3" type="ORF">WKW82_12925</name>
</gene>
<dbReference type="InterPro" id="IPR042100">
    <property type="entry name" value="Bug_dom1"/>
</dbReference>
<dbReference type="SUPFAM" id="SSF53850">
    <property type="entry name" value="Periplasmic binding protein-like II"/>
    <property type="match status" value="1"/>
</dbReference>
<comment type="caution">
    <text evidence="3">The sequence shown here is derived from an EMBL/GenBank/DDBJ whole genome shotgun (WGS) entry which is preliminary data.</text>
</comment>
<dbReference type="Pfam" id="PF03401">
    <property type="entry name" value="TctC"/>
    <property type="match status" value="1"/>
</dbReference>
<dbReference type="PANTHER" id="PTHR42928:SF5">
    <property type="entry name" value="BLR1237 PROTEIN"/>
    <property type="match status" value="1"/>
</dbReference>
<feature type="chain" id="PRO_5046985290" evidence="2">
    <location>
        <begin position="30"/>
        <end position="330"/>
    </location>
</feature>
<comment type="similarity">
    <text evidence="1">Belongs to the UPF0065 (bug) family.</text>
</comment>
<keyword evidence="4" id="KW-1185">Reference proteome</keyword>
<reference evidence="3 4" key="1">
    <citation type="submission" date="2024-03" db="EMBL/GenBank/DDBJ databases">
        <title>Novel species of the genus Variovorax.</title>
        <authorList>
            <person name="Liu Q."/>
            <person name="Xin Y.-H."/>
        </authorList>
    </citation>
    <scope>NUCLEOTIDE SEQUENCE [LARGE SCALE GENOMIC DNA]</scope>
    <source>
        <strain evidence="3 4">KACC 18900</strain>
    </source>
</reference>
<dbReference type="EMBL" id="JBBKZT010000005">
    <property type="protein sequence ID" value="MEJ8847555.1"/>
    <property type="molecule type" value="Genomic_DNA"/>
</dbReference>
<dbReference type="RefSeq" id="WP_340342683.1">
    <property type="nucleotide sequence ID" value="NZ_JBBKZT010000005.1"/>
</dbReference>
<proteinExistence type="inferred from homology"/>
<evidence type="ECO:0000313" key="3">
    <source>
        <dbReference type="EMBL" id="MEJ8847555.1"/>
    </source>
</evidence>
<dbReference type="Gene3D" id="3.40.190.10">
    <property type="entry name" value="Periplasmic binding protein-like II"/>
    <property type="match status" value="1"/>
</dbReference>
<protein>
    <submittedName>
        <fullName evidence="3">Tripartite tricarboxylate transporter substrate binding protein</fullName>
    </submittedName>
</protein>
<evidence type="ECO:0000256" key="2">
    <source>
        <dbReference type="SAM" id="SignalP"/>
    </source>
</evidence>
<dbReference type="PIRSF" id="PIRSF017082">
    <property type="entry name" value="YflP"/>
    <property type="match status" value="1"/>
</dbReference>
<dbReference type="Gene3D" id="3.40.190.150">
    <property type="entry name" value="Bordetella uptake gene, domain 1"/>
    <property type="match status" value="1"/>
</dbReference>
<name>A0ABU8WJ58_9BURK</name>
<dbReference type="InterPro" id="IPR005064">
    <property type="entry name" value="BUG"/>
</dbReference>
<evidence type="ECO:0000256" key="1">
    <source>
        <dbReference type="ARBA" id="ARBA00006987"/>
    </source>
</evidence>
<dbReference type="CDD" id="cd07012">
    <property type="entry name" value="PBP2_Bug_TTT"/>
    <property type="match status" value="1"/>
</dbReference>
<organism evidence="3 4">
    <name type="scientific">Variovorax rhizosphaerae</name>
    <dbReference type="NCBI Taxonomy" id="1836200"/>
    <lineage>
        <taxon>Bacteria</taxon>
        <taxon>Pseudomonadati</taxon>
        <taxon>Pseudomonadota</taxon>
        <taxon>Betaproteobacteria</taxon>
        <taxon>Burkholderiales</taxon>
        <taxon>Comamonadaceae</taxon>
        <taxon>Variovorax</taxon>
    </lineage>
</organism>
<dbReference type="Proteomes" id="UP001385892">
    <property type="component" value="Unassembled WGS sequence"/>
</dbReference>
<keyword evidence="2" id="KW-0732">Signal</keyword>
<dbReference type="PANTHER" id="PTHR42928">
    <property type="entry name" value="TRICARBOXYLATE-BINDING PROTEIN"/>
    <property type="match status" value="1"/>
</dbReference>
<evidence type="ECO:0000313" key="4">
    <source>
        <dbReference type="Proteomes" id="UP001385892"/>
    </source>
</evidence>
<accession>A0ABU8WJ58</accession>